<protein>
    <submittedName>
        <fullName evidence="9">MFS transporter</fullName>
    </submittedName>
</protein>
<keyword evidence="6 7" id="KW-0472">Membrane</keyword>
<keyword evidence="3" id="KW-1003">Cell membrane</keyword>
<dbReference type="PROSITE" id="PS50850">
    <property type="entry name" value="MFS"/>
    <property type="match status" value="1"/>
</dbReference>
<evidence type="ECO:0000256" key="5">
    <source>
        <dbReference type="ARBA" id="ARBA00022989"/>
    </source>
</evidence>
<feature type="transmembrane region" description="Helical" evidence="7">
    <location>
        <begin position="139"/>
        <end position="159"/>
    </location>
</feature>
<evidence type="ECO:0000256" key="7">
    <source>
        <dbReference type="SAM" id="Phobius"/>
    </source>
</evidence>
<dbReference type="InterPro" id="IPR020846">
    <property type="entry name" value="MFS_dom"/>
</dbReference>
<feature type="transmembrane region" description="Helical" evidence="7">
    <location>
        <begin position="165"/>
        <end position="185"/>
    </location>
</feature>
<organism evidence="9 10">
    <name type="scientific">Saccharopolyspora hirsuta</name>
    <dbReference type="NCBI Taxonomy" id="1837"/>
    <lineage>
        <taxon>Bacteria</taxon>
        <taxon>Bacillati</taxon>
        <taxon>Actinomycetota</taxon>
        <taxon>Actinomycetes</taxon>
        <taxon>Pseudonocardiales</taxon>
        <taxon>Pseudonocardiaceae</taxon>
        <taxon>Saccharopolyspora</taxon>
    </lineage>
</organism>
<evidence type="ECO:0000256" key="1">
    <source>
        <dbReference type="ARBA" id="ARBA00004651"/>
    </source>
</evidence>
<dbReference type="AlphaFoldDB" id="A0A5M7CEI8"/>
<comment type="caution">
    <text evidence="9">The sequence shown here is derived from an EMBL/GenBank/DDBJ whole genome shotgun (WGS) entry which is preliminary data.</text>
</comment>
<dbReference type="InterPro" id="IPR036259">
    <property type="entry name" value="MFS_trans_sf"/>
</dbReference>
<dbReference type="InterPro" id="IPR011701">
    <property type="entry name" value="MFS"/>
</dbReference>
<keyword evidence="10" id="KW-1185">Reference proteome</keyword>
<feature type="domain" description="Major facilitator superfamily (MFS) profile" evidence="8">
    <location>
        <begin position="11"/>
        <end position="447"/>
    </location>
</feature>
<dbReference type="EMBL" id="VWPH01000001">
    <property type="protein sequence ID" value="KAA5838121.1"/>
    <property type="molecule type" value="Genomic_DNA"/>
</dbReference>
<sequence length="456" mass="46264">MPQSSSRARIGMGLLGLSSLITGLDFTIVYVALPDVQRELAFTSGQVQWVVTSYALAFGGFLLLFGRLSDLLGRRRVFLFGMLLFLAGSIAGTFALGPAMLLAARAVQGLGAAALFPSTLALVTSTFPEGPLRRRAMTIWAASGASGLSAGALAGGILTGMSWRGVFAVNVPLAVIAIAGGLAVFSRDPSRSRGSGFDLMGACTGTAAATLLVLTIVQVSEPGTSPVWLLVSAASTLVLALLFVRTEARTQDPLLPLSLLAHRPLRAALVLITIFGISLQSIPYVLTIHLRTGLGLTAWETGLAFLLPTGAITLGNLVGERLLLRVGLRAVLIGGLISGAAGTGLVVVTGTADVATIAPGVLLAGLGMGLVFPAMFTAATTGVPVEHGGVASATASSALQIGTAIGLALVTWLLHTGPDGLLTTLAAIGGVALVGTAPAFAIPTRTPGHRDPARIG</sequence>
<dbReference type="PANTHER" id="PTHR42718:SF46">
    <property type="entry name" value="BLR6921 PROTEIN"/>
    <property type="match status" value="1"/>
</dbReference>
<feature type="transmembrane region" description="Helical" evidence="7">
    <location>
        <begin position="420"/>
        <end position="442"/>
    </location>
</feature>
<comment type="subcellular location">
    <subcellularLocation>
        <location evidence="1">Cell membrane</location>
        <topology evidence="1">Multi-pass membrane protein</topology>
    </subcellularLocation>
</comment>
<evidence type="ECO:0000313" key="9">
    <source>
        <dbReference type="EMBL" id="KAA5838121.1"/>
    </source>
</evidence>
<dbReference type="SMR" id="A0A5M7CEI8"/>
<dbReference type="OrthoDB" id="9807274at2"/>
<dbReference type="SUPFAM" id="SSF103473">
    <property type="entry name" value="MFS general substrate transporter"/>
    <property type="match status" value="2"/>
</dbReference>
<feature type="transmembrane region" description="Helical" evidence="7">
    <location>
        <begin position="298"/>
        <end position="318"/>
    </location>
</feature>
<keyword evidence="4 7" id="KW-0812">Transmembrane</keyword>
<keyword evidence="2" id="KW-0813">Transport</keyword>
<feature type="transmembrane region" description="Helical" evidence="7">
    <location>
        <begin position="107"/>
        <end position="127"/>
    </location>
</feature>
<dbReference type="Proteomes" id="UP000323946">
    <property type="component" value="Unassembled WGS sequence"/>
</dbReference>
<feature type="transmembrane region" description="Helical" evidence="7">
    <location>
        <begin position="330"/>
        <end position="351"/>
    </location>
</feature>
<feature type="transmembrane region" description="Helical" evidence="7">
    <location>
        <begin position="265"/>
        <end position="286"/>
    </location>
</feature>
<evidence type="ECO:0000313" key="10">
    <source>
        <dbReference type="Proteomes" id="UP000323946"/>
    </source>
</evidence>
<evidence type="ECO:0000259" key="8">
    <source>
        <dbReference type="PROSITE" id="PS50850"/>
    </source>
</evidence>
<dbReference type="PANTHER" id="PTHR42718">
    <property type="entry name" value="MAJOR FACILITATOR SUPERFAMILY MULTIDRUG TRANSPORTER MFSC"/>
    <property type="match status" value="1"/>
</dbReference>
<accession>A0A5M7CEI8</accession>
<feature type="transmembrane region" description="Helical" evidence="7">
    <location>
        <begin position="225"/>
        <end position="244"/>
    </location>
</feature>
<evidence type="ECO:0000256" key="4">
    <source>
        <dbReference type="ARBA" id="ARBA00022692"/>
    </source>
</evidence>
<feature type="transmembrane region" description="Helical" evidence="7">
    <location>
        <begin position="77"/>
        <end position="101"/>
    </location>
</feature>
<dbReference type="Pfam" id="PF07690">
    <property type="entry name" value="MFS_1"/>
    <property type="match status" value="1"/>
</dbReference>
<dbReference type="GO" id="GO:0005886">
    <property type="term" value="C:plasma membrane"/>
    <property type="evidence" value="ECO:0007669"/>
    <property type="project" value="UniProtKB-SubCell"/>
</dbReference>
<feature type="transmembrane region" description="Helical" evidence="7">
    <location>
        <begin position="45"/>
        <end position="65"/>
    </location>
</feature>
<feature type="transmembrane region" description="Helical" evidence="7">
    <location>
        <begin position="12"/>
        <end position="33"/>
    </location>
</feature>
<dbReference type="Gene3D" id="1.20.1720.10">
    <property type="entry name" value="Multidrug resistance protein D"/>
    <property type="match status" value="1"/>
</dbReference>
<keyword evidence="5 7" id="KW-1133">Transmembrane helix</keyword>
<evidence type="ECO:0000256" key="2">
    <source>
        <dbReference type="ARBA" id="ARBA00022448"/>
    </source>
</evidence>
<gene>
    <name evidence="9" type="ORF">F1721_01290</name>
</gene>
<feature type="transmembrane region" description="Helical" evidence="7">
    <location>
        <begin position="390"/>
        <end position="414"/>
    </location>
</feature>
<evidence type="ECO:0000256" key="3">
    <source>
        <dbReference type="ARBA" id="ARBA00022475"/>
    </source>
</evidence>
<dbReference type="RefSeq" id="WP_150064627.1">
    <property type="nucleotide sequence ID" value="NZ_VWPH01000001.1"/>
</dbReference>
<reference evidence="9 10" key="1">
    <citation type="submission" date="2019-09" db="EMBL/GenBank/DDBJ databases">
        <title>Draft genome sequence of the thermophilic Saccharopolyspora hirsuta VKM Ac-666T.</title>
        <authorList>
            <person name="Lobastova T.G."/>
            <person name="Fokina V."/>
            <person name="Bragin E.Y."/>
            <person name="Shtratnikova V.Y."/>
            <person name="Starodumova I.P."/>
            <person name="Tarlachkov S.V."/>
            <person name="Donova M.V."/>
        </authorList>
    </citation>
    <scope>NUCLEOTIDE SEQUENCE [LARGE SCALE GENOMIC DNA]</scope>
    <source>
        <strain evidence="9 10">VKM Ac-666</strain>
    </source>
</reference>
<feature type="transmembrane region" description="Helical" evidence="7">
    <location>
        <begin position="197"/>
        <end position="219"/>
    </location>
</feature>
<evidence type="ECO:0000256" key="6">
    <source>
        <dbReference type="ARBA" id="ARBA00023136"/>
    </source>
</evidence>
<feature type="transmembrane region" description="Helical" evidence="7">
    <location>
        <begin position="357"/>
        <end position="378"/>
    </location>
</feature>
<dbReference type="GO" id="GO:0022857">
    <property type="term" value="F:transmembrane transporter activity"/>
    <property type="evidence" value="ECO:0007669"/>
    <property type="project" value="InterPro"/>
</dbReference>
<dbReference type="CDD" id="cd17321">
    <property type="entry name" value="MFS_MMR_MDR_like"/>
    <property type="match status" value="1"/>
</dbReference>
<dbReference type="Gene3D" id="1.20.1250.20">
    <property type="entry name" value="MFS general substrate transporter like domains"/>
    <property type="match status" value="1"/>
</dbReference>
<proteinExistence type="predicted"/>
<name>A0A5M7CEI8_SACHI</name>